<dbReference type="GO" id="GO:0016298">
    <property type="term" value="F:lipase activity"/>
    <property type="evidence" value="ECO:0000318"/>
    <property type="project" value="GO_Central"/>
</dbReference>
<sequence>MKDQKMFSSEVELGKFLGSTDVIQDAYRAISQTSSTHHLHPTRSGFNVLAFNSLSDYSILIINSALDLVTPENHKDLHFLSTKVNPECSINKAAIELFEQHFDELLELLKQHKDSPLVVTGHGLGGYLAILFALLHQHAVDVEESKGLKTAKRPICITFGAPLLGDETLRRAICERPQWSSCFLNVVANTDTLASVFSSKTLYKPFGTFLFCTESGGHTAFEDQETILAVLDDIASSNGGNYQTHDYTNELGLIRRKILYRGPSEFGGFNLTPLTAGIMLQFQEIGLLKDDSQDLIAKTKEKRAKMIKTKRMVNAYEPTKKLNEMKISLTYMEWYMKGQRSRGGYYDSFKNAETKTIEDIRSQQEIIRNQRILSQYWKKTIEEKELMPQKEGAKLRKRWLYGGTNYRRIVEPLDIADYYKKGNTNYIESRPNHYVLLERWSEDDKKDQKPSDKTKAASLTEDSCFWAHVEEALISLRDLKNGGLDDITTSLKTSSLKRFEEDILCAIKAFSLSPEVFVPGSSLMKWWIDYKVFKGIGYHSEFAEYMNNERYTEYQ</sequence>
<evidence type="ECO:0000256" key="5">
    <source>
        <dbReference type="ARBA" id="ARBA00022821"/>
    </source>
</evidence>
<dbReference type="OrthoDB" id="438440at2759"/>
<dbReference type="Gene3D" id="3.40.50.1820">
    <property type="entry name" value="alpha/beta hydrolase"/>
    <property type="match status" value="1"/>
</dbReference>
<dbReference type="AlphaFoldDB" id="A0A9R1XJ18"/>
<dbReference type="InterPro" id="IPR002921">
    <property type="entry name" value="Fungal_lipase-type"/>
</dbReference>
<dbReference type="SUPFAM" id="SSF53474">
    <property type="entry name" value="alpha/beta-Hydrolases"/>
    <property type="match status" value="1"/>
</dbReference>
<dbReference type="InterPro" id="IPR029058">
    <property type="entry name" value="AB_hydrolase_fold"/>
</dbReference>
<proteinExistence type="predicted"/>
<keyword evidence="4" id="KW-0378">Hydrolase</keyword>
<evidence type="ECO:0000259" key="7">
    <source>
        <dbReference type="Pfam" id="PF01764"/>
    </source>
</evidence>
<dbReference type="InterPro" id="IPR041266">
    <property type="entry name" value="EDS1_EP"/>
</dbReference>
<dbReference type="PANTHER" id="PTHR46898">
    <property type="entry name" value="SENESCENCE-ASSOCIATED CARBOXYLESTERASE 101"/>
    <property type="match status" value="1"/>
</dbReference>
<accession>A0A9R1XJ18</accession>
<evidence type="ECO:0000256" key="3">
    <source>
        <dbReference type="ARBA" id="ARBA00022490"/>
    </source>
</evidence>
<dbReference type="GO" id="GO:0005737">
    <property type="term" value="C:cytoplasm"/>
    <property type="evidence" value="ECO:0007669"/>
    <property type="project" value="UniProtKB-SubCell"/>
</dbReference>
<dbReference type="EMBL" id="NBSK02000004">
    <property type="protein sequence ID" value="KAJ0211714.1"/>
    <property type="molecule type" value="Genomic_DNA"/>
</dbReference>
<organism evidence="9 10">
    <name type="scientific">Lactuca sativa</name>
    <name type="common">Garden lettuce</name>
    <dbReference type="NCBI Taxonomy" id="4236"/>
    <lineage>
        <taxon>Eukaryota</taxon>
        <taxon>Viridiplantae</taxon>
        <taxon>Streptophyta</taxon>
        <taxon>Embryophyta</taxon>
        <taxon>Tracheophyta</taxon>
        <taxon>Spermatophyta</taxon>
        <taxon>Magnoliopsida</taxon>
        <taxon>eudicotyledons</taxon>
        <taxon>Gunneridae</taxon>
        <taxon>Pentapetalae</taxon>
        <taxon>asterids</taxon>
        <taxon>campanulids</taxon>
        <taxon>Asterales</taxon>
        <taxon>Asteraceae</taxon>
        <taxon>Cichorioideae</taxon>
        <taxon>Cichorieae</taxon>
        <taxon>Lactucinae</taxon>
        <taxon>Lactuca</taxon>
    </lineage>
</organism>
<dbReference type="GO" id="GO:0052689">
    <property type="term" value="F:carboxylic ester hydrolase activity"/>
    <property type="evidence" value="ECO:0007669"/>
    <property type="project" value="InterPro"/>
</dbReference>
<dbReference type="Pfam" id="PF01764">
    <property type="entry name" value="Lipase_3"/>
    <property type="match status" value="1"/>
</dbReference>
<dbReference type="GO" id="GO:0006952">
    <property type="term" value="P:defense response"/>
    <property type="evidence" value="ECO:0007669"/>
    <property type="project" value="UniProtKB-KW"/>
</dbReference>
<reference evidence="9 10" key="1">
    <citation type="journal article" date="2017" name="Nat. Commun.">
        <title>Genome assembly with in vitro proximity ligation data and whole-genome triplication in lettuce.</title>
        <authorList>
            <person name="Reyes-Chin-Wo S."/>
            <person name="Wang Z."/>
            <person name="Yang X."/>
            <person name="Kozik A."/>
            <person name="Arikit S."/>
            <person name="Song C."/>
            <person name="Xia L."/>
            <person name="Froenicke L."/>
            <person name="Lavelle D.O."/>
            <person name="Truco M.J."/>
            <person name="Xia R."/>
            <person name="Zhu S."/>
            <person name="Xu C."/>
            <person name="Xu H."/>
            <person name="Xu X."/>
            <person name="Cox K."/>
            <person name="Korf I."/>
            <person name="Meyers B.C."/>
            <person name="Michelmore R.W."/>
        </authorList>
    </citation>
    <scope>NUCLEOTIDE SEQUENCE [LARGE SCALE GENOMIC DNA]</scope>
    <source>
        <strain evidence="10">cv. Salinas</strain>
        <tissue evidence="9">Seedlings</tissue>
    </source>
</reference>
<feature type="domain" description="EDS1 EP" evidence="8">
    <location>
        <begin position="332"/>
        <end position="541"/>
    </location>
</feature>
<evidence type="ECO:0000256" key="2">
    <source>
        <dbReference type="ARBA" id="ARBA00004496"/>
    </source>
</evidence>
<dbReference type="Proteomes" id="UP000235145">
    <property type="component" value="Unassembled WGS sequence"/>
</dbReference>
<keyword evidence="6" id="KW-0539">Nucleus</keyword>
<evidence type="ECO:0000313" key="9">
    <source>
        <dbReference type="EMBL" id="KAJ0211714.1"/>
    </source>
</evidence>
<dbReference type="GO" id="GO:0006629">
    <property type="term" value="P:lipid metabolic process"/>
    <property type="evidence" value="ECO:0007669"/>
    <property type="project" value="InterPro"/>
</dbReference>
<keyword evidence="5" id="KW-0611">Plant defense</keyword>
<keyword evidence="3" id="KW-0963">Cytoplasm</keyword>
<evidence type="ECO:0000256" key="1">
    <source>
        <dbReference type="ARBA" id="ARBA00004123"/>
    </source>
</evidence>
<dbReference type="InterPro" id="IPR044603">
    <property type="entry name" value="SAG101-like"/>
</dbReference>
<keyword evidence="10" id="KW-1185">Reference proteome</keyword>
<gene>
    <name evidence="9" type="ORF">LSAT_V11C400226140</name>
</gene>
<protein>
    <recommendedName>
        <fullName evidence="11">Fungal lipase-like domain-containing protein</fullName>
    </recommendedName>
</protein>
<evidence type="ECO:0000259" key="8">
    <source>
        <dbReference type="Pfam" id="PF18117"/>
    </source>
</evidence>
<evidence type="ECO:0008006" key="11">
    <source>
        <dbReference type="Google" id="ProtNLM"/>
    </source>
</evidence>
<evidence type="ECO:0000256" key="4">
    <source>
        <dbReference type="ARBA" id="ARBA00022801"/>
    </source>
</evidence>
<feature type="domain" description="Fungal lipase-type" evidence="7">
    <location>
        <begin position="83"/>
        <end position="197"/>
    </location>
</feature>
<dbReference type="Gramene" id="rna-gnl|WGS:NBSK|LSAT_4X181061_mrna">
    <property type="protein sequence ID" value="cds-PLY96561.1"/>
    <property type="gene ID" value="gene-LSAT_4X181061"/>
</dbReference>
<evidence type="ECO:0000256" key="6">
    <source>
        <dbReference type="ARBA" id="ARBA00023242"/>
    </source>
</evidence>
<dbReference type="PANTHER" id="PTHR46898:SF3">
    <property type="entry name" value="FUNGAL LIPASE-LIKE DOMAIN-CONTAINING PROTEIN"/>
    <property type="match status" value="1"/>
</dbReference>
<comment type="subcellular location">
    <subcellularLocation>
        <location evidence="2">Cytoplasm</location>
    </subcellularLocation>
    <subcellularLocation>
        <location evidence="1">Nucleus</location>
    </subcellularLocation>
</comment>
<dbReference type="Pfam" id="PF18117">
    <property type="entry name" value="EDS1_EP"/>
    <property type="match status" value="1"/>
</dbReference>
<comment type="caution">
    <text evidence="9">The sequence shown here is derived from an EMBL/GenBank/DDBJ whole genome shotgun (WGS) entry which is preliminary data.</text>
</comment>
<name>A0A9R1XJ18_LACSA</name>
<dbReference type="GO" id="GO:0005634">
    <property type="term" value="C:nucleus"/>
    <property type="evidence" value="ECO:0007669"/>
    <property type="project" value="UniProtKB-SubCell"/>
</dbReference>
<evidence type="ECO:0000313" key="10">
    <source>
        <dbReference type="Proteomes" id="UP000235145"/>
    </source>
</evidence>